<dbReference type="AlphaFoldDB" id="U9UUQ1"/>
<gene>
    <name evidence="1" type="ORF">GLOINDRAFT_90589</name>
</gene>
<reference evidence="1" key="1">
    <citation type="submission" date="2013-07" db="EMBL/GenBank/DDBJ databases">
        <title>The genome of an arbuscular mycorrhizal fungus provides insights into the evolution of the oldest plant symbiosis.</title>
        <authorList>
            <consortium name="DOE Joint Genome Institute"/>
            <person name="Tisserant E."/>
            <person name="Malbreil M."/>
            <person name="Kuo A."/>
            <person name="Kohler A."/>
            <person name="Symeonidi A."/>
            <person name="Balestrini R."/>
            <person name="Charron P."/>
            <person name="Duensing N."/>
            <person name="Frei-dit-Frey N."/>
            <person name="Gianinazzi-Pearson V."/>
            <person name="Gilbert B."/>
            <person name="Handa Y."/>
            <person name="Hijri M."/>
            <person name="Kaul R."/>
            <person name="Kawaguchi M."/>
            <person name="Krajinski F."/>
            <person name="Lammers P."/>
            <person name="Lapierre D."/>
            <person name="Masclaux F.G."/>
            <person name="Murat C."/>
            <person name="Morin E."/>
            <person name="Ndikumana S."/>
            <person name="Pagni M."/>
            <person name="Petitpierre D."/>
            <person name="Requena N."/>
            <person name="Rosikiewicz P."/>
            <person name="Riley R."/>
            <person name="Saito K."/>
            <person name="San Clemente H."/>
            <person name="Shapiro H."/>
            <person name="van Tuinen D."/>
            <person name="Becard G."/>
            <person name="Bonfante P."/>
            <person name="Paszkowski U."/>
            <person name="Shachar-Hill Y."/>
            <person name="Young J.P."/>
            <person name="Sanders I.R."/>
            <person name="Henrissat B."/>
            <person name="Rensing S.A."/>
            <person name="Grigoriev I.V."/>
            <person name="Corradi N."/>
            <person name="Roux C."/>
            <person name="Martin F."/>
        </authorList>
    </citation>
    <scope>NUCLEOTIDE SEQUENCE</scope>
    <source>
        <strain evidence="1">DAOM 197198</strain>
    </source>
</reference>
<dbReference type="HOGENOM" id="CLU_2307474_0_0_1"/>
<protein>
    <submittedName>
        <fullName evidence="1">Uncharacterized protein</fullName>
    </submittedName>
</protein>
<dbReference type="EMBL" id="KI274184">
    <property type="protein sequence ID" value="ESA24144.1"/>
    <property type="molecule type" value="Genomic_DNA"/>
</dbReference>
<name>U9UUQ1_RHIID</name>
<organism evidence="1">
    <name type="scientific">Rhizophagus irregularis (strain DAOM 181602 / DAOM 197198 / MUCL 43194)</name>
    <name type="common">Arbuscular mycorrhizal fungus</name>
    <name type="synonym">Glomus intraradices</name>
    <dbReference type="NCBI Taxonomy" id="747089"/>
    <lineage>
        <taxon>Eukaryota</taxon>
        <taxon>Fungi</taxon>
        <taxon>Fungi incertae sedis</taxon>
        <taxon>Mucoromycota</taxon>
        <taxon>Glomeromycotina</taxon>
        <taxon>Glomeromycetes</taxon>
        <taxon>Glomerales</taxon>
        <taxon>Glomeraceae</taxon>
        <taxon>Rhizophagus</taxon>
    </lineage>
</organism>
<proteinExistence type="predicted"/>
<sequence length="100" mass="11920">MVYEIIQDDFCNSVIVTPMHNVNNSYTDIQYSTGINWVVMFYAVNREKEEKKSRKALHLKLFNGTPDFKSLTLILLRNNRRIRHEITIQDYKRLPTQIDD</sequence>
<accession>U9UUQ1</accession>
<evidence type="ECO:0000313" key="1">
    <source>
        <dbReference type="EMBL" id="ESA24144.1"/>
    </source>
</evidence>